<sequence>MIALLLTAFLEALDNLIVTPALPRIASSLHGFGQYTWVVTAYLLATTAVVPLAGKLSDQFGRKGFLLSGIVLFLLGSTLAGASQTMGQLILFRAIQGLGTGVGVGLVAAVIGDQFPPEQRASKQGLIGIVFGVSQLCGPTLGGWITDHGPLLAGIVTEATRWRWLFYLNLPVGLFALLMLSIFLPSQPAGQITRRTALARIDWFGALLLVAATCSLLLGLSLGSGQNAAWTSLPVIALLAASAALYALFLGVEHKAAEPVLPLDLLRRPIFAVDGVQTLLQGMILIGVFLPLSLALQDILALSPTSTGAMITALSISLTLGAALAGISISRSKRYQLTAITGAALMTIGFFLLTGMTASSNLFLIGFALVLAGLGTGSFFTIQMVAAQNAVPQTQLGVGTGVIRYLSQLGMTLGSALMGMVVNDALASETGTTHTSTAARLALSSVLQHGFWMVLVLSLLLLLSTFFLKDAPAAQTPTVEAK</sequence>
<dbReference type="PROSITE" id="PS50850">
    <property type="entry name" value="MFS"/>
    <property type="match status" value="1"/>
</dbReference>
<feature type="transmembrane region" description="Helical" evidence="7">
    <location>
        <begin position="450"/>
        <end position="468"/>
    </location>
</feature>
<feature type="transmembrane region" description="Helical" evidence="7">
    <location>
        <begin position="204"/>
        <end position="222"/>
    </location>
</feature>
<evidence type="ECO:0000256" key="5">
    <source>
        <dbReference type="ARBA" id="ARBA00023136"/>
    </source>
</evidence>
<dbReference type="Pfam" id="PF07690">
    <property type="entry name" value="MFS_1"/>
    <property type="match status" value="2"/>
</dbReference>
<dbReference type="PANTHER" id="PTHR23501:SF191">
    <property type="entry name" value="VACUOLAR BASIC AMINO ACID TRANSPORTER 4"/>
    <property type="match status" value="1"/>
</dbReference>
<accession>A0A401ZZY7</accession>
<feature type="transmembrane region" description="Helical" evidence="7">
    <location>
        <begin position="90"/>
        <end position="112"/>
    </location>
</feature>
<dbReference type="EMBL" id="BIFR01000001">
    <property type="protein sequence ID" value="GCE12457.1"/>
    <property type="molecule type" value="Genomic_DNA"/>
</dbReference>
<dbReference type="InterPro" id="IPR036259">
    <property type="entry name" value="MFS_trans_sf"/>
</dbReference>
<evidence type="ECO:0000256" key="4">
    <source>
        <dbReference type="ARBA" id="ARBA00022989"/>
    </source>
</evidence>
<keyword evidence="2" id="KW-0813">Transport</keyword>
<dbReference type="Gene3D" id="1.20.1720.10">
    <property type="entry name" value="Multidrug resistance protein D"/>
    <property type="match status" value="1"/>
</dbReference>
<feature type="transmembrane region" description="Helical" evidence="7">
    <location>
        <begin position="33"/>
        <end position="53"/>
    </location>
</feature>
<dbReference type="InterPro" id="IPR011701">
    <property type="entry name" value="MFS"/>
</dbReference>
<keyword evidence="5 7" id="KW-0472">Membrane</keyword>
<dbReference type="Gene3D" id="1.20.1250.20">
    <property type="entry name" value="MFS general substrate transporter like domains"/>
    <property type="match status" value="1"/>
</dbReference>
<dbReference type="GO" id="GO:0005886">
    <property type="term" value="C:plasma membrane"/>
    <property type="evidence" value="ECO:0007669"/>
    <property type="project" value="UniProtKB-SubCell"/>
</dbReference>
<feature type="transmembrane region" description="Helical" evidence="7">
    <location>
        <begin position="402"/>
        <end position="422"/>
    </location>
</feature>
<comment type="subcellular location">
    <subcellularLocation>
        <location evidence="1">Cell membrane</location>
        <topology evidence="1">Multi-pass membrane protein</topology>
    </subcellularLocation>
</comment>
<gene>
    <name evidence="9" type="ORF">KTT_23160</name>
</gene>
<feature type="transmembrane region" description="Helical" evidence="7">
    <location>
        <begin position="124"/>
        <end position="145"/>
    </location>
</feature>
<evidence type="ECO:0000256" key="2">
    <source>
        <dbReference type="ARBA" id="ARBA00022448"/>
    </source>
</evidence>
<organism evidence="9 10">
    <name type="scientific">Tengunoibacter tsumagoiensis</name>
    <dbReference type="NCBI Taxonomy" id="2014871"/>
    <lineage>
        <taxon>Bacteria</taxon>
        <taxon>Bacillati</taxon>
        <taxon>Chloroflexota</taxon>
        <taxon>Ktedonobacteria</taxon>
        <taxon>Ktedonobacterales</taxon>
        <taxon>Dictyobacteraceae</taxon>
        <taxon>Tengunoibacter</taxon>
    </lineage>
</organism>
<comment type="caution">
    <text evidence="9">The sequence shown here is derived from an EMBL/GenBank/DDBJ whole genome shotgun (WGS) entry which is preliminary data.</text>
</comment>
<evidence type="ECO:0000256" key="6">
    <source>
        <dbReference type="ARBA" id="ARBA00044273"/>
    </source>
</evidence>
<dbReference type="AlphaFoldDB" id="A0A401ZZY7"/>
<name>A0A401ZZY7_9CHLR</name>
<evidence type="ECO:0000259" key="8">
    <source>
        <dbReference type="PROSITE" id="PS50850"/>
    </source>
</evidence>
<dbReference type="InterPro" id="IPR005829">
    <property type="entry name" value="Sugar_transporter_CS"/>
</dbReference>
<feature type="transmembrane region" description="Helical" evidence="7">
    <location>
        <begin position="337"/>
        <end position="356"/>
    </location>
</feature>
<keyword evidence="3 7" id="KW-0812">Transmembrane</keyword>
<dbReference type="SUPFAM" id="SSF103473">
    <property type="entry name" value="MFS general substrate transporter"/>
    <property type="match status" value="1"/>
</dbReference>
<feature type="transmembrane region" description="Helical" evidence="7">
    <location>
        <begin position="308"/>
        <end position="330"/>
    </location>
</feature>
<dbReference type="Proteomes" id="UP000287352">
    <property type="component" value="Unassembled WGS sequence"/>
</dbReference>
<feature type="transmembrane region" description="Helical" evidence="7">
    <location>
        <begin position="165"/>
        <end position="184"/>
    </location>
</feature>
<evidence type="ECO:0000256" key="7">
    <source>
        <dbReference type="SAM" id="Phobius"/>
    </source>
</evidence>
<feature type="transmembrane region" description="Helical" evidence="7">
    <location>
        <begin position="270"/>
        <end position="296"/>
    </location>
</feature>
<dbReference type="GO" id="GO:0022857">
    <property type="term" value="F:transmembrane transporter activity"/>
    <property type="evidence" value="ECO:0007669"/>
    <property type="project" value="InterPro"/>
</dbReference>
<evidence type="ECO:0000256" key="3">
    <source>
        <dbReference type="ARBA" id="ARBA00022692"/>
    </source>
</evidence>
<protein>
    <recommendedName>
        <fullName evidence="6">MFS-type drug efflux transporter P55</fullName>
    </recommendedName>
</protein>
<feature type="transmembrane region" description="Helical" evidence="7">
    <location>
        <begin position="362"/>
        <end position="382"/>
    </location>
</feature>
<evidence type="ECO:0000256" key="1">
    <source>
        <dbReference type="ARBA" id="ARBA00004651"/>
    </source>
</evidence>
<evidence type="ECO:0000313" key="9">
    <source>
        <dbReference type="EMBL" id="GCE12457.1"/>
    </source>
</evidence>
<feature type="transmembrane region" description="Helical" evidence="7">
    <location>
        <begin position="228"/>
        <end position="249"/>
    </location>
</feature>
<feature type="domain" description="Major facilitator superfamily (MFS) profile" evidence="8">
    <location>
        <begin position="1"/>
        <end position="473"/>
    </location>
</feature>
<feature type="transmembrane region" description="Helical" evidence="7">
    <location>
        <begin position="65"/>
        <end position="84"/>
    </location>
</feature>
<reference evidence="10" key="1">
    <citation type="submission" date="2018-12" db="EMBL/GenBank/DDBJ databases">
        <title>Tengunoibacter tsumagoiensis gen. nov., sp. nov., Dictyobacter kobayashii sp. nov., D. alpinus sp. nov., and D. joshuensis sp. nov. and description of Dictyobacteraceae fam. nov. within the order Ktedonobacterales isolated from Tengu-no-mugimeshi.</title>
        <authorList>
            <person name="Wang C.M."/>
            <person name="Zheng Y."/>
            <person name="Sakai Y."/>
            <person name="Toyoda A."/>
            <person name="Minakuchi Y."/>
            <person name="Abe K."/>
            <person name="Yokota A."/>
            <person name="Yabe S."/>
        </authorList>
    </citation>
    <scope>NUCLEOTIDE SEQUENCE [LARGE SCALE GENOMIC DNA]</scope>
    <source>
        <strain evidence="10">Uno3</strain>
    </source>
</reference>
<keyword evidence="10" id="KW-1185">Reference proteome</keyword>
<dbReference type="PANTHER" id="PTHR23501">
    <property type="entry name" value="MAJOR FACILITATOR SUPERFAMILY"/>
    <property type="match status" value="1"/>
</dbReference>
<dbReference type="InterPro" id="IPR020846">
    <property type="entry name" value="MFS_dom"/>
</dbReference>
<evidence type="ECO:0000313" key="10">
    <source>
        <dbReference type="Proteomes" id="UP000287352"/>
    </source>
</evidence>
<dbReference type="PROSITE" id="PS00216">
    <property type="entry name" value="SUGAR_TRANSPORT_1"/>
    <property type="match status" value="1"/>
</dbReference>
<dbReference type="PRINTS" id="PR01036">
    <property type="entry name" value="TCRTETB"/>
</dbReference>
<keyword evidence="4 7" id="KW-1133">Transmembrane helix</keyword>
<proteinExistence type="predicted"/>